<dbReference type="GeneID" id="15009996"/>
<keyword evidence="4" id="KW-1185">Reference proteome</keyword>
<name>M4SPW8_9CAUD</name>
<evidence type="ECO:0000313" key="2">
    <source>
        <dbReference type="EMBL" id="AGO47147.1"/>
    </source>
</evidence>
<gene>
    <name evidence="1" type="ORF">CGPG_00098</name>
    <name evidence="2" type="ORF">PhiST_gp008</name>
</gene>
<reference evidence="3" key="3">
    <citation type="submission" date="2013-03" db="EMBL/GenBank/DDBJ databases">
        <title>The Cellulophaga phages: a novel, diverse, and globally ubiquitous model system.</title>
        <authorList>
            <person name="Holmfeldt K."/>
            <person name="Solonenko N."/>
            <person name="Shah M."/>
            <person name="Corrier K."/>
            <person name="Riemann L."/>
            <person name="VerBerkmoes N.C."/>
            <person name="Sullivan M.B."/>
        </authorList>
    </citation>
    <scope>NUCLEOTIDE SEQUENCE [LARGE SCALE GENOMIC DNA]</scope>
</reference>
<sequence length="100" mass="11643">MTTQVTITKQDFDNSHYLNTKKCAVCCALNRIFPKSKIEVGGSSFWIDDYCYRFDSAKMISPTFDNPKTKLENVVLRFCNNKQISQDVVFTFQKRGNERQ</sequence>
<dbReference type="EMBL" id="KC821604">
    <property type="protein sequence ID" value="AGO47147.1"/>
    <property type="molecule type" value="Genomic_DNA"/>
</dbReference>
<evidence type="ECO:0000313" key="4">
    <source>
        <dbReference type="Proteomes" id="UP000203074"/>
    </source>
</evidence>
<evidence type="ECO:0000313" key="1">
    <source>
        <dbReference type="EMBL" id="AGH56796.1"/>
    </source>
</evidence>
<evidence type="ECO:0000313" key="3">
    <source>
        <dbReference type="Proteomes" id="UP000014729"/>
    </source>
</evidence>
<accession>M4SPW8</accession>
<protein>
    <submittedName>
        <fullName evidence="1">Uncharacterized protein</fullName>
    </submittedName>
</protein>
<reference evidence="2 3" key="2">
    <citation type="journal article" date="2013" name="Proc. Natl. Acad. Sci. U.S.A.">
        <title>Twelve previously unknown phage genera are ubiquitous in global oceans.</title>
        <authorList>
            <person name="Holmfeldt K."/>
            <person name="Solonenko N."/>
            <person name="Shah M."/>
            <person name="Corrier K."/>
            <person name="Riemann L."/>
            <person name="Verberkmoes N.C."/>
            <person name="Sullivan M.B."/>
        </authorList>
    </citation>
    <scope>NUCLEOTIDE SEQUENCE [LARGE SCALE GENOMIC DNA]</scope>
    <source>
        <strain evidence="2">PhiST</strain>
    </source>
</reference>
<dbReference type="Proteomes" id="UP000014729">
    <property type="component" value="Segment"/>
</dbReference>
<dbReference type="Proteomes" id="UP000203074">
    <property type="component" value="Segment"/>
</dbReference>
<dbReference type="KEGG" id="vg:15009996"/>
<dbReference type="RefSeq" id="YP_007673479.1">
    <property type="nucleotide sequence ID" value="NC_020842.1"/>
</dbReference>
<dbReference type="EMBL" id="HQ634192">
    <property type="protein sequence ID" value="AGH56796.1"/>
    <property type="molecule type" value="Genomic_DNA"/>
</dbReference>
<organism evidence="1 4">
    <name type="scientific">Cellulophaga phage phiST</name>
    <dbReference type="NCBI Taxonomy" id="756282"/>
    <lineage>
        <taxon>Viruses</taxon>
        <taxon>Duplodnaviria</taxon>
        <taxon>Heunggongvirae</taxon>
        <taxon>Uroviricota</taxon>
        <taxon>Caudoviricetes</taxon>
        <taxon>Cbastvirus</taxon>
        <taxon>Cbastvirus ST</taxon>
    </lineage>
</organism>
<reference evidence="1 4" key="1">
    <citation type="submission" date="2010-11" db="EMBL/GenBank/DDBJ databases">
        <title>The Genome Sequence of Cellulophaga phage phiST.</title>
        <authorList>
            <consortium name="The Broad Institute Genome Sequencing Platform"/>
            <person name="Henn M.R."/>
            <person name="Reimann L."/>
            <person name="Holmfelt K."/>
            <person name="Levin J."/>
            <person name="Malboeuf C."/>
            <person name="Casali M."/>
            <person name="Russ C."/>
            <person name="Lennon N."/>
            <person name="Chapman S.B."/>
            <person name="Erlich R."/>
            <person name="Young S.K."/>
            <person name="Yandava C."/>
            <person name="Zeng Q."/>
            <person name="Alvarado L."/>
            <person name="Anderson S."/>
            <person name="Berlin A."/>
            <person name="Chen Z."/>
            <person name="Freedman E."/>
            <person name="Gellesch M."/>
            <person name="Goldberg J."/>
            <person name="Green L."/>
            <person name="Griggs A."/>
            <person name="Gujja S."/>
            <person name="Heilman E.R."/>
            <person name="Heiman D."/>
            <person name="Hollinger A."/>
            <person name="Howarth C."/>
            <person name="Larson L."/>
            <person name="Mehta T."/>
            <person name="Pearson M."/>
            <person name="Roberts A."/>
            <person name="Ryan E."/>
            <person name="Saif S."/>
            <person name="Shea T."/>
            <person name="Shenoy N."/>
            <person name="Sisk P."/>
            <person name="Stolte C."/>
            <person name="Sykes S."/>
            <person name="White J."/>
            <person name="Haas B."/>
            <person name="Nusbaum C."/>
            <person name="Birren B."/>
        </authorList>
    </citation>
    <scope>NUCLEOTIDE SEQUENCE [LARGE SCALE GENOMIC DNA]</scope>
    <source>
        <strain evidence="1">PhiST</strain>
        <strain evidence="4">phiST</strain>
    </source>
</reference>
<proteinExistence type="predicted"/>